<sequence>MYNINEHSEGINNTAQLYSGDCDTYCEVDICQTSCQRNCQGACQKSCQNCLGACEGTCEKSCQCSAEGCQTTCEKSCQCSSEDCMTCQSYCETEICQTPCETSCQGLCQKNCQDCLGASCQTCQDCQGIACQTCECKDQGCQNCLGSICQICQNNLGCDSCESGGEDCYICQFACERVCQCSKQGCQDYCEKYCQCAYEGCMQLCESQCETTSENSVVEYEPEYIHYGSPGTNPGTGNYSETFIDMSIESPGFKLNISRTYNSKDARDFLAFGRGWTFGFEGYVKGDSSVSVRLPNGGSFMFNRNGDGTYTPTDSRNKLERAADGTYTLTTKDQYKYRFNSLGYLMSMSDRNNNTITIEVNSTGKVIGIKDSASEHYTIVYNEDGLIESITEDTTKRKVMYEYRDKQLVKVTDPMGYYMTFVYDSFGFLIEIKDQKEITISKMEYDHSSSDNMHKLIKFTDSFGNVKRYEYSTTENKTIIVDSNGRRTTMWTDSNNYVIKTQDPEDRVTTTEYYLFNNINKFGEEKIHIDRYGNKTEYVRDGVGNITKIIYPDLSYKEFKYDEKNNKILEVDEIGNRIEYIYDINKINLIKKVQPLNGKDIYSENADQSLFAITKYEYYTDAEAQQLGYKAKGLLKSVTDPEGNTTIYTYDTDGNIRTIKDPETQRDESFEYNSMGLKTSETTARGHRTEYIYDNNKQLQKIVQKSTNNETTVINYDHMGRKTKEISPNLYNPSEDLGVNNYIGNYGHRYEYYPSGLLWKETDAENNTTIFNYDIYGNKTRETRPDGGIFEYEYDVLNRLKKIFFKESAEAPLTLLEEFFYEILPDKKTQTTYREYFTPTEYADTKQVYDYAGRLVLTINPDGTTLSTKYNPNGTINNTVDENGMTTYFKYDGLNRLTEKWVPVEEISGVTKYSYSKIDYYRNGNKRSEWVSPDKVDLNVVPTNFIVTSYEYYKNGKLKRQTDTAGRITEYWYDDDLNVSKVESKIDETKKQVIQYINNYLGLPEKKTVYIKAGNIYGNDFNSTVLTTLTTTYTYDKNKNLKTEKAPDDVVTTYEYDKMNRRTKVSEPGIDEFGTAVTIVKETKYNFEDKVIEAIDPRGKATVYEYDKRGFLVKIKDPEGGITAYAYDLQGRKIHEVMPNCYDINKTIHQMSRTVYKYDSMDRVITKTEIFNEKKYNPVNSTWSTSPVSVVTKAYKYDKKGHVIKELDAIGYDTAVGATVEEKINNGYGVEYKYNLAGNITEILDPVTKEKGIAFTTKNEYDALSRKVKETDAKGRIKKLEYDAAGNIKAVKHQDSLTSPEIILESKTYDLHGNVLTKTDGNGNTVILEYNEIDKLRKETYPSDETIGVYYVTYQYDSNGNLKSSIDSHLKQEIYTYDNEGRMLTKTQRKADGTEEIIVSIKYDAAGNPRFEKDGNGNITEKIYDGLNRIKAVIKKVKSINNQETVHTNNFNYDKNGNKTEEIDWRGNKTIFVYDDNNRLIEKIDPYMKSIEKLEYNKNDAQVRAYDALNNKTEFEYDKNNRIIKTTDPELHTTEQSFDEVGNLKTKKDGRGNITTYIYDTLNRLQTVLNAKNETTSYTYDTVGNVLTEKDGKGNITTFEYGVRNQLKRRIDHGGKIPNGAAFTYVDSKVESYTYFEDGKVKTIKDRNGVITSFNYDIHGRLKTKTAGTISVSYTYDNNGNILTATDITGVTTRRYDELNRIIEKYVPDIGKSVYEYDIISGVDIGEIAEKVTDPKGNISLNIYDKVGRLKKVTAEGRTTTYEYFDNGNKKAVQYQDGSSEEFTYYKDNLLKTLVNKKSD</sequence>
<dbReference type="PANTHER" id="PTHR32305:SF15">
    <property type="entry name" value="PROTEIN RHSA-RELATED"/>
    <property type="match status" value="1"/>
</dbReference>
<dbReference type="InterPro" id="IPR050708">
    <property type="entry name" value="T6SS_VgrG/RHS"/>
</dbReference>
<evidence type="ECO:0000313" key="4">
    <source>
        <dbReference type="EMBL" id="EYE87369.1"/>
    </source>
</evidence>
<dbReference type="InterPro" id="IPR006530">
    <property type="entry name" value="YD"/>
</dbReference>
<dbReference type="Pfam" id="PF25023">
    <property type="entry name" value="TEN_YD-shell"/>
    <property type="match status" value="2"/>
</dbReference>
<evidence type="ECO:0000256" key="1">
    <source>
        <dbReference type="ARBA" id="ARBA00022737"/>
    </source>
</evidence>
<feature type="domain" description="Teneurin-like YD-shell" evidence="3">
    <location>
        <begin position="1413"/>
        <end position="1611"/>
    </location>
</feature>
<dbReference type="NCBIfam" id="TIGR01643">
    <property type="entry name" value="YD_repeat_2x"/>
    <property type="match status" value="7"/>
</dbReference>
<keyword evidence="5" id="KW-1185">Reference proteome</keyword>
<dbReference type="EMBL" id="AZQP01000062">
    <property type="protein sequence ID" value="EYE87369.1"/>
    <property type="molecule type" value="Genomic_DNA"/>
</dbReference>
<name>A0A017RSC4_9CLOT</name>
<accession>A0A017RSC4</accession>
<organism evidence="4 5">
    <name type="scientific">Fervidicella metallireducens AeB</name>
    <dbReference type="NCBI Taxonomy" id="1403537"/>
    <lineage>
        <taxon>Bacteria</taxon>
        <taxon>Bacillati</taxon>
        <taxon>Bacillota</taxon>
        <taxon>Clostridia</taxon>
        <taxon>Eubacteriales</taxon>
        <taxon>Clostridiaceae</taxon>
        <taxon>Fervidicella</taxon>
    </lineage>
</organism>
<feature type="domain" description="Teneurin-like YD-shell" evidence="3">
    <location>
        <begin position="832"/>
        <end position="1204"/>
    </location>
</feature>
<keyword evidence="1" id="KW-0677">Repeat</keyword>
<feature type="domain" description="DUF6531" evidence="2">
    <location>
        <begin position="233"/>
        <end position="297"/>
    </location>
</feature>
<dbReference type="Pfam" id="PF20148">
    <property type="entry name" value="DUF6531"/>
    <property type="match status" value="1"/>
</dbReference>
<dbReference type="STRING" id="1403537.Q428_13665"/>
<gene>
    <name evidence="4" type="ORF">Q428_13665</name>
</gene>
<dbReference type="InterPro" id="IPR045351">
    <property type="entry name" value="DUF6531"/>
</dbReference>
<evidence type="ECO:0000259" key="3">
    <source>
        <dbReference type="Pfam" id="PF25023"/>
    </source>
</evidence>
<evidence type="ECO:0000313" key="5">
    <source>
        <dbReference type="Proteomes" id="UP000019681"/>
    </source>
</evidence>
<comment type="caution">
    <text evidence="4">The sequence shown here is derived from an EMBL/GenBank/DDBJ whole genome shotgun (WGS) entry which is preliminary data.</text>
</comment>
<proteinExistence type="predicted"/>
<dbReference type="InterPro" id="IPR056823">
    <property type="entry name" value="TEN-like_YD-shell"/>
</dbReference>
<dbReference type="Pfam" id="PF05593">
    <property type="entry name" value="RHS_repeat"/>
    <property type="match status" value="1"/>
</dbReference>
<protein>
    <submittedName>
        <fullName evidence="4">Uncharacterized protein</fullName>
    </submittedName>
</protein>
<dbReference type="RefSeq" id="WP_242847844.1">
    <property type="nucleotide sequence ID" value="NZ_AZQP01000062.1"/>
</dbReference>
<dbReference type="Gene3D" id="2.180.10.10">
    <property type="entry name" value="RHS repeat-associated core"/>
    <property type="match status" value="7"/>
</dbReference>
<evidence type="ECO:0000259" key="2">
    <source>
        <dbReference type="Pfam" id="PF20148"/>
    </source>
</evidence>
<dbReference type="Proteomes" id="UP000019681">
    <property type="component" value="Unassembled WGS sequence"/>
</dbReference>
<dbReference type="PANTHER" id="PTHR32305">
    <property type="match status" value="1"/>
</dbReference>
<reference evidence="4 5" key="1">
    <citation type="journal article" date="2014" name="Genome Announc.">
        <title>Draft Genome Sequence of Fervidicella metallireducens Strain AeBT, an Iron-Reducing Thermoanaerobe from the Great Artesian Basin.</title>
        <authorList>
            <person name="Patel B.K."/>
        </authorList>
    </citation>
    <scope>NUCLEOTIDE SEQUENCE [LARGE SCALE GENOMIC DNA]</scope>
    <source>
        <strain evidence="4 5">AeB</strain>
    </source>
</reference>
<feature type="non-terminal residue" evidence="4">
    <location>
        <position position="1800"/>
    </location>
</feature>
<dbReference type="InterPro" id="IPR031325">
    <property type="entry name" value="RHS_repeat"/>
</dbReference>